<evidence type="ECO:0000259" key="1">
    <source>
        <dbReference type="Pfam" id="PF20508"/>
    </source>
</evidence>
<gene>
    <name evidence="3" type="ORF">FNW11_10995</name>
    <name evidence="2" type="ORF">FNW12_04085</name>
</gene>
<organism evidence="3 5">
    <name type="scientific">Flavobacterium gawalongense</name>
    <dbReference type="NCBI Taxonomy" id="2594432"/>
    <lineage>
        <taxon>Bacteria</taxon>
        <taxon>Pseudomonadati</taxon>
        <taxon>Bacteroidota</taxon>
        <taxon>Flavobacteriia</taxon>
        <taxon>Flavobacteriales</taxon>
        <taxon>Flavobacteriaceae</taxon>
        <taxon>Flavobacterium</taxon>
    </lineage>
</organism>
<evidence type="ECO:0000313" key="5">
    <source>
        <dbReference type="Proteomes" id="UP000318669"/>
    </source>
</evidence>
<dbReference type="AlphaFoldDB" id="A0A553BK03"/>
<proteinExistence type="predicted"/>
<protein>
    <recommendedName>
        <fullName evidence="1">DUF6734 domain-containing protein</fullName>
    </recommendedName>
</protein>
<sequence>MRIIQSMWTGNEPDMLHTNFGWLSPEYNLMSWALSCLQLKQFYPEVVLYCDSVSAKILIDALQLPYSDVVCNLDVLNSYNPQLWALPKIHSYSQQEKPFLHVDGDVFVWEKFDDNLLQSSLIAQNEDQISDFEITMRSLETAFTYFPKEIIKERKAKNPIRTYNAGIYGGSDISFFQEYSRKAFEFVDKNTHNFSKTNIAEFNVIFEQYLFYCLAKDKGQPVNVLFSQLFRDNQYKGFGDFDKVPFEKKYLHLFSDYKKSELMCKQLANRLRQDYPIYYYRIIELFRKNEIPLFKNYYFDDFSQKDLVLNYASIKNNYLEDKIKKFNSTPKLQINENLTIDFLIEESARKALDKTQIKDASLFCKKINSIVKNKFSLISHNHLYGRDVNIHQYFQFLFEDIATIYQKKIIAEDIFEIIESSYDWSYYFEKNYHNRLNVNSLPNKDVSVIHSIIIPECDIEGFSISIIDNLDLILLGILEKEKTVQELLDELKVYFDEDDLNESKTEFEMLLFRKLKKAIHNKSIRVLL</sequence>
<dbReference type="Pfam" id="PF20508">
    <property type="entry name" value="DUF6734"/>
    <property type="match status" value="1"/>
</dbReference>
<name>A0A553BK03_9FLAO</name>
<comment type="caution">
    <text evidence="3">The sequence shown here is derived from an EMBL/GenBank/DDBJ whole genome shotgun (WGS) entry which is preliminary data.</text>
</comment>
<dbReference type="EMBL" id="VJZL01000019">
    <property type="protein sequence ID" value="TRX08574.1"/>
    <property type="molecule type" value="Genomic_DNA"/>
</dbReference>
<feature type="domain" description="DUF6734" evidence="1">
    <location>
        <begin position="1"/>
        <end position="285"/>
    </location>
</feature>
<evidence type="ECO:0000313" key="2">
    <source>
        <dbReference type="EMBL" id="TRX08429.1"/>
    </source>
</evidence>
<reference evidence="4 5" key="1">
    <citation type="submission" date="2019-07" db="EMBL/GenBank/DDBJ databases">
        <title>Novel species of Flavobacterium.</title>
        <authorList>
            <person name="Liu Q."/>
            <person name="Xin Y.-H."/>
        </authorList>
    </citation>
    <scope>NUCLEOTIDE SEQUENCE [LARGE SCALE GENOMIC DNA]</scope>
    <source>
        <strain evidence="2 4">GSP39</strain>
        <strain evidence="3 5">GSR22</strain>
    </source>
</reference>
<dbReference type="Proteomes" id="UP000318669">
    <property type="component" value="Unassembled WGS sequence"/>
</dbReference>
<evidence type="ECO:0000313" key="4">
    <source>
        <dbReference type="Proteomes" id="UP000318528"/>
    </source>
</evidence>
<dbReference type="OrthoDB" id="771064at2"/>
<dbReference type="InterPro" id="IPR046621">
    <property type="entry name" value="DUF6734"/>
</dbReference>
<accession>A0A553BK03</accession>
<evidence type="ECO:0000313" key="3">
    <source>
        <dbReference type="EMBL" id="TRX08574.1"/>
    </source>
</evidence>
<dbReference type="EMBL" id="VJZN01000005">
    <property type="protein sequence ID" value="TRX08429.1"/>
    <property type="molecule type" value="Genomic_DNA"/>
</dbReference>
<keyword evidence="4" id="KW-1185">Reference proteome</keyword>
<dbReference type="Proteomes" id="UP000318528">
    <property type="component" value="Unassembled WGS sequence"/>
</dbReference>
<dbReference type="RefSeq" id="WP_143388036.1">
    <property type="nucleotide sequence ID" value="NZ_VJZL01000019.1"/>
</dbReference>